<proteinExistence type="predicted"/>
<evidence type="ECO:0000313" key="2">
    <source>
        <dbReference type="EMBL" id="PZP30466.1"/>
    </source>
</evidence>
<gene>
    <name evidence="2" type="ORF">DI603_15190</name>
</gene>
<comment type="caution">
    <text evidence="2">The sequence shown here is derived from an EMBL/GenBank/DDBJ whole genome shotgun (WGS) entry which is preliminary data.</text>
</comment>
<feature type="region of interest" description="Disordered" evidence="1">
    <location>
        <begin position="51"/>
        <end position="103"/>
    </location>
</feature>
<name>A0A2W5FCM1_9BURK</name>
<evidence type="ECO:0000313" key="3">
    <source>
        <dbReference type="Proteomes" id="UP000249633"/>
    </source>
</evidence>
<accession>A0A2W5FCM1</accession>
<dbReference type="Proteomes" id="UP000249633">
    <property type="component" value="Unassembled WGS sequence"/>
</dbReference>
<sequence>MEAHPPAQRGVLAPHLGALKQLAQRGYTHQEMRAWLASQGVTVSRQAVTKALATHPATDRQPLGNQPATAKQGEATKKRCSTTPTNRGAAPPPGPDATLKERAQAVGDQYLTKTLNPLAAQLLAKTTTNRKA</sequence>
<organism evidence="2 3">
    <name type="scientific">Roseateles depolymerans</name>
    <dbReference type="NCBI Taxonomy" id="76731"/>
    <lineage>
        <taxon>Bacteria</taxon>
        <taxon>Pseudomonadati</taxon>
        <taxon>Pseudomonadota</taxon>
        <taxon>Betaproteobacteria</taxon>
        <taxon>Burkholderiales</taxon>
        <taxon>Sphaerotilaceae</taxon>
        <taxon>Roseateles</taxon>
    </lineage>
</organism>
<protein>
    <submittedName>
        <fullName evidence="2">Uncharacterized protein</fullName>
    </submittedName>
</protein>
<dbReference type="EMBL" id="QFOD01000014">
    <property type="protein sequence ID" value="PZP30466.1"/>
    <property type="molecule type" value="Genomic_DNA"/>
</dbReference>
<reference evidence="2 3" key="1">
    <citation type="submission" date="2017-08" db="EMBL/GenBank/DDBJ databases">
        <title>Infants hospitalized years apart are colonized by the same room-sourced microbial strains.</title>
        <authorList>
            <person name="Brooks B."/>
            <person name="Olm M.R."/>
            <person name="Firek B.A."/>
            <person name="Baker R."/>
            <person name="Thomas B.C."/>
            <person name="Morowitz M.J."/>
            <person name="Banfield J.F."/>
        </authorList>
    </citation>
    <scope>NUCLEOTIDE SEQUENCE [LARGE SCALE GENOMIC DNA]</scope>
    <source>
        <strain evidence="2">S2_012_000_R2_81</strain>
    </source>
</reference>
<evidence type="ECO:0000256" key="1">
    <source>
        <dbReference type="SAM" id="MobiDB-lite"/>
    </source>
</evidence>
<dbReference type="AlphaFoldDB" id="A0A2W5FCM1"/>